<evidence type="ECO:0000256" key="2">
    <source>
        <dbReference type="ARBA" id="ARBA00022737"/>
    </source>
</evidence>
<dbReference type="InterPro" id="IPR051580">
    <property type="entry name" value="ZnF-Chromatin_assoc"/>
</dbReference>
<reference evidence="8" key="1">
    <citation type="journal article" date="2020" name="Stud. Mycol.">
        <title>101 Dothideomycetes genomes: a test case for predicting lifestyles and emergence of pathogens.</title>
        <authorList>
            <person name="Haridas S."/>
            <person name="Albert R."/>
            <person name="Binder M."/>
            <person name="Bloem J."/>
            <person name="Labutti K."/>
            <person name="Salamov A."/>
            <person name="Andreopoulos B."/>
            <person name="Baker S."/>
            <person name="Barry K."/>
            <person name="Bills G."/>
            <person name="Bluhm B."/>
            <person name="Cannon C."/>
            <person name="Castanera R."/>
            <person name="Culley D."/>
            <person name="Daum C."/>
            <person name="Ezra D."/>
            <person name="Gonzalez J."/>
            <person name="Henrissat B."/>
            <person name="Kuo A."/>
            <person name="Liang C."/>
            <person name="Lipzen A."/>
            <person name="Lutzoni F."/>
            <person name="Magnuson J."/>
            <person name="Mondo S."/>
            <person name="Nolan M."/>
            <person name="Ohm R."/>
            <person name="Pangilinan J."/>
            <person name="Park H.-J."/>
            <person name="Ramirez L."/>
            <person name="Alfaro M."/>
            <person name="Sun H."/>
            <person name="Tritt A."/>
            <person name="Yoshinaga Y."/>
            <person name="Zwiers L.-H."/>
            <person name="Turgeon B."/>
            <person name="Goodwin S."/>
            <person name="Spatafora J."/>
            <person name="Crous P."/>
            <person name="Grigoriev I."/>
        </authorList>
    </citation>
    <scope>NUCLEOTIDE SEQUENCE</scope>
    <source>
        <strain evidence="8">CBS 115976</strain>
    </source>
</reference>
<feature type="region of interest" description="Disordered" evidence="6">
    <location>
        <begin position="172"/>
        <end position="197"/>
    </location>
</feature>
<dbReference type="InterPro" id="IPR013087">
    <property type="entry name" value="Znf_C2H2_type"/>
</dbReference>
<dbReference type="Gene3D" id="3.30.160.60">
    <property type="entry name" value="Classic Zinc Finger"/>
    <property type="match status" value="2"/>
</dbReference>
<sequence length="426" mass="46175">MMTGTSPSTFHQPSSFQSSSYLPKMEANYFRDYFCCGKVHSNMHVLMQHREEAHGERLEDMLNEQQFYGGLSFPRQQSIPHASRSNPQAGPSSSGQVTHGFQATSNAPQSGLATIQDDPVDSMDFDENTLLPQLPASTMASQNFGQQQPLPTAPTPHAFSLMSNNPTVSSVNTPTLSTHPSTLQNADSSIPTTPLADNMNIGFQPNLDMFGMMDPNGLAPGMGPLMPDNNFDFGMQMGLQNDISGLTIHDPAKQLQTKNGTLDATQLQYAALTNGQFMISDDVVRAIQLAQPGIALPGAIFTMPGPDPKKYACPVVGCEKAYKNQNGLKYHKTHGHQNQKLSDNGDGSFSIVDPLTSAPYPGTLGMEKEKPYRCETCGKRYKNLNGLKYHRQHSPGCNPDLPAPLPGGLITLQQLQNLPKAGVPLS</sequence>
<feature type="compositionally biased region" description="Polar residues" evidence="6">
    <location>
        <begin position="172"/>
        <end position="192"/>
    </location>
</feature>
<dbReference type="SUPFAM" id="SSF57667">
    <property type="entry name" value="beta-beta-alpha zinc fingers"/>
    <property type="match status" value="1"/>
</dbReference>
<dbReference type="SMART" id="SM00355">
    <property type="entry name" value="ZnF_C2H2"/>
    <property type="match status" value="2"/>
</dbReference>
<dbReference type="GO" id="GO:0008270">
    <property type="term" value="F:zinc ion binding"/>
    <property type="evidence" value="ECO:0007669"/>
    <property type="project" value="UniProtKB-KW"/>
</dbReference>
<evidence type="ECO:0000256" key="4">
    <source>
        <dbReference type="ARBA" id="ARBA00022833"/>
    </source>
</evidence>
<proteinExistence type="predicted"/>
<name>A0A6A6U4W3_9PEZI</name>
<evidence type="ECO:0000256" key="1">
    <source>
        <dbReference type="ARBA" id="ARBA00022723"/>
    </source>
</evidence>
<evidence type="ECO:0000256" key="3">
    <source>
        <dbReference type="ARBA" id="ARBA00022771"/>
    </source>
</evidence>
<evidence type="ECO:0000313" key="8">
    <source>
        <dbReference type="EMBL" id="KAF2666611.1"/>
    </source>
</evidence>
<dbReference type="GO" id="GO:0005634">
    <property type="term" value="C:nucleus"/>
    <property type="evidence" value="ECO:0007669"/>
    <property type="project" value="TreeGrafter"/>
</dbReference>
<dbReference type="OrthoDB" id="3269380at2759"/>
<dbReference type="PROSITE" id="PS50157">
    <property type="entry name" value="ZINC_FINGER_C2H2_2"/>
    <property type="match status" value="2"/>
</dbReference>
<dbReference type="PANTHER" id="PTHR23057">
    <property type="entry name" value="JUXTAPOSED WITH ANOTHER ZINC FINGER PROTEIN 1"/>
    <property type="match status" value="1"/>
</dbReference>
<dbReference type="AlphaFoldDB" id="A0A6A6U4W3"/>
<keyword evidence="1" id="KW-0479">Metal-binding</keyword>
<dbReference type="Proteomes" id="UP000799302">
    <property type="component" value="Unassembled WGS sequence"/>
</dbReference>
<feature type="domain" description="C2H2-type" evidence="7">
    <location>
        <begin position="372"/>
        <end position="399"/>
    </location>
</feature>
<dbReference type="EMBL" id="MU004238">
    <property type="protein sequence ID" value="KAF2666611.1"/>
    <property type="molecule type" value="Genomic_DNA"/>
</dbReference>
<feature type="compositionally biased region" description="Polar residues" evidence="6">
    <location>
        <begin position="74"/>
        <end position="113"/>
    </location>
</feature>
<keyword evidence="9" id="KW-1185">Reference proteome</keyword>
<evidence type="ECO:0000256" key="6">
    <source>
        <dbReference type="SAM" id="MobiDB-lite"/>
    </source>
</evidence>
<protein>
    <recommendedName>
        <fullName evidence="7">C2H2-type domain-containing protein</fullName>
    </recommendedName>
</protein>
<feature type="region of interest" description="Disordered" evidence="6">
    <location>
        <begin position="74"/>
        <end position="118"/>
    </location>
</feature>
<keyword evidence="2" id="KW-0677">Repeat</keyword>
<keyword evidence="4" id="KW-0862">Zinc</keyword>
<dbReference type="InterPro" id="IPR036236">
    <property type="entry name" value="Znf_C2H2_sf"/>
</dbReference>
<feature type="domain" description="C2H2-type" evidence="7">
    <location>
        <begin position="311"/>
        <end position="341"/>
    </location>
</feature>
<keyword evidence="3 5" id="KW-0863">Zinc-finger</keyword>
<accession>A0A6A6U4W3</accession>
<organism evidence="8 9">
    <name type="scientific">Microthyrium microscopicum</name>
    <dbReference type="NCBI Taxonomy" id="703497"/>
    <lineage>
        <taxon>Eukaryota</taxon>
        <taxon>Fungi</taxon>
        <taxon>Dikarya</taxon>
        <taxon>Ascomycota</taxon>
        <taxon>Pezizomycotina</taxon>
        <taxon>Dothideomycetes</taxon>
        <taxon>Dothideomycetes incertae sedis</taxon>
        <taxon>Microthyriales</taxon>
        <taxon>Microthyriaceae</taxon>
        <taxon>Microthyrium</taxon>
    </lineage>
</organism>
<evidence type="ECO:0000259" key="7">
    <source>
        <dbReference type="PROSITE" id="PS50157"/>
    </source>
</evidence>
<evidence type="ECO:0000313" key="9">
    <source>
        <dbReference type="Proteomes" id="UP000799302"/>
    </source>
</evidence>
<dbReference type="PANTHER" id="PTHR23057:SF0">
    <property type="entry name" value="JUXTAPOSED WITH ANOTHER ZINC FINGER PROTEIN 1"/>
    <property type="match status" value="1"/>
</dbReference>
<evidence type="ECO:0000256" key="5">
    <source>
        <dbReference type="PROSITE-ProRule" id="PRU00042"/>
    </source>
</evidence>
<gene>
    <name evidence="8" type="ORF">BT63DRAFT_313034</name>
</gene>
<dbReference type="PROSITE" id="PS00028">
    <property type="entry name" value="ZINC_FINGER_C2H2_1"/>
    <property type="match status" value="1"/>
</dbReference>